<name>A0AA42Q3X7_9BURK</name>
<accession>A0AA42Q3X7</accession>
<protein>
    <submittedName>
        <fullName evidence="1">Uncharacterized protein</fullName>
    </submittedName>
</protein>
<evidence type="ECO:0000313" key="1">
    <source>
        <dbReference type="EMBL" id="MDH1336802.1"/>
    </source>
</evidence>
<dbReference type="AlphaFoldDB" id="A0AA42Q3X7"/>
<dbReference type="RefSeq" id="WP_280009284.1">
    <property type="nucleotide sequence ID" value="NZ_JAOCEK010000026.1"/>
</dbReference>
<organism evidence="1 2">
    <name type="scientific">Comamonas thiooxydans</name>
    <dbReference type="NCBI Taxonomy" id="363952"/>
    <lineage>
        <taxon>Bacteria</taxon>
        <taxon>Pseudomonadati</taxon>
        <taxon>Pseudomonadota</taxon>
        <taxon>Betaproteobacteria</taxon>
        <taxon>Burkholderiales</taxon>
        <taxon>Comamonadaceae</taxon>
        <taxon>Comamonas</taxon>
    </lineage>
</organism>
<proteinExistence type="predicted"/>
<sequence length="136" mass="15378">MDHFGIGAAVLASIRIYMQSARRTGRTTSLVESVKDGDRICFACSEEARRVEQLLRERGVQVACIVVDLESPWEIFGSGTSQGRTLFDHGWVEQYYLSAIEHASSSIDHFQREASGYGEAHRETRRRAEEVARWGQ</sequence>
<dbReference type="Proteomes" id="UP001161065">
    <property type="component" value="Unassembled WGS sequence"/>
</dbReference>
<comment type="caution">
    <text evidence="1">The sequence shown here is derived from an EMBL/GenBank/DDBJ whole genome shotgun (WGS) entry which is preliminary data.</text>
</comment>
<reference evidence="1" key="1">
    <citation type="submission" date="2022-09" db="EMBL/GenBank/DDBJ databases">
        <title>Intensive care unit water sources are persistently colonized with multi-drug resistant bacteria and are the site of extensive horizontal gene transfer of antibiotic resistance genes.</title>
        <authorList>
            <person name="Diorio-Toth L."/>
        </authorList>
    </citation>
    <scope>NUCLEOTIDE SEQUENCE</scope>
    <source>
        <strain evidence="1">GD03832</strain>
    </source>
</reference>
<evidence type="ECO:0000313" key="2">
    <source>
        <dbReference type="Proteomes" id="UP001161065"/>
    </source>
</evidence>
<gene>
    <name evidence="1" type="ORF">N5D63_21880</name>
</gene>
<dbReference type="EMBL" id="JAOCEK010000026">
    <property type="protein sequence ID" value="MDH1336802.1"/>
    <property type="molecule type" value="Genomic_DNA"/>
</dbReference>